<protein>
    <submittedName>
        <fullName evidence="1">23663_t:CDS:1</fullName>
    </submittedName>
</protein>
<dbReference type="Proteomes" id="UP000789405">
    <property type="component" value="Unassembled WGS sequence"/>
</dbReference>
<proteinExistence type="predicted"/>
<organism evidence="1 2">
    <name type="scientific">Dentiscutata erythropus</name>
    <dbReference type="NCBI Taxonomy" id="1348616"/>
    <lineage>
        <taxon>Eukaryota</taxon>
        <taxon>Fungi</taxon>
        <taxon>Fungi incertae sedis</taxon>
        <taxon>Mucoromycota</taxon>
        <taxon>Glomeromycotina</taxon>
        <taxon>Glomeromycetes</taxon>
        <taxon>Diversisporales</taxon>
        <taxon>Gigasporaceae</taxon>
        <taxon>Dentiscutata</taxon>
    </lineage>
</organism>
<accession>A0A9N9P4S9</accession>
<comment type="caution">
    <text evidence="1">The sequence shown here is derived from an EMBL/GenBank/DDBJ whole genome shotgun (WGS) entry which is preliminary data.</text>
</comment>
<name>A0A9N9P4S9_9GLOM</name>
<reference evidence="1" key="1">
    <citation type="submission" date="2021-06" db="EMBL/GenBank/DDBJ databases">
        <authorList>
            <person name="Kallberg Y."/>
            <person name="Tangrot J."/>
            <person name="Rosling A."/>
        </authorList>
    </citation>
    <scope>NUCLEOTIDE SEQUENCE</scope>
    <source>
        <strain evidence="1">MA453B</strain>
    </source>
</reference>
<evidence type="ECO:0000313" key="1">
    <source>
        <dbReference type="EMBL" id="CAG8789941.1"/>
    </source>
</evidence>
<sequence>GISNLNQTTNNPKNKKQKSAPIYKYFNILDDGTCVCKACDNNIGISKIEIYLLFSIFSQ</sequence>
<dbReference type="AlphaFoldDB" id="A0A9N9P4S9"/>
<evidence type="ECO:0000313" key="2">
    <source>
        <dbReference type="Proteomes" id="UP000789405"/>
    </source>
</evidence>
<keyword evidence="2" id="KW-1185">Reference proteome</keyword>
<dbReference type="EMBL" id="CAJVPY010026548">
    <property type="protein sequence ID" value="CAG8789941.1"/>
    <property type="molecule type" value="Genomic_DNA"/>
</dbReference>
<feature type="non-terminal residue" evidence="1">
    <location>
        <position position="59"/>
    </location>
</feature>
<gene>
    <name evidence="1" type="ORF">DERYTH_LOCUS21207</name>
</gene>